<dbReference type="Proteomes" id="UP000199337">
    <property type="component" value="Unassembled WGS sequence"/>
</dbReference>
<dbReference type="STRING" id="341036.SAMN05660649_01462"/>
<evidence type="ECO:0000313" key="10">
    <source>
        <dbReference type="Proteomes" id="UP000199337"/>
    </source>
</evidence>
<dbReference type="GO" id="GO:0015871">
    <property type="term" value="P:choline transport"/>
    <property type="evidence" value="ECO:0007669"/>
    <property type="project" value="TreeGrafter"/>
</dbReference>
<feature type="domain" description="ABC transmembrane type-1" evidence="8">
    <location>
        <begin position="88"/>
        <end position="267"/>
    </location>
</feature>
<dbReference type="InterPro" id="IPR000515">
    <property type="entry name" value="MetI-like"/>
</dbReference>
<feature type="transmembrane region" description="Helical" evidence="7">
    <location>
        <begin position="135"/>
        <end position="161"/>
    </location>
</feature>
<accession>A0A1I2RB50</accession>
<dbReference type="OrthoDB" id="9801163at2"/>
<evidence type="ECO:0000256" key="7">
    <source>
        <dbReference type="RuleBase" id="RU363032"/>
    </source>
</evidence>
<organism evidence="9 10">
    <name type="scientific">Desulfotruncus arcticus DSM 17038</name>
    <dbReference type="NCBI Taxonomy" id="1121424"/>
    <lineage>
        <taxon>Bacteria</taxon>
        <taxon>Bacillati</taxon>
        <taxon>Bacillota</taxon>
        <taxon>Clostridia</taxon>
        <taxon>Eubacteriales</taxon>
        <taxon>Desulfallaceae</taxon>
        <taxon>Desulfotruncus</taxon>
    </lineage>
</organism>
<dbReference type="EMBL" id="FOOX01000004">
    <property type="protein sequence ID" value="SFG37273.1"/>
    <property type="molecule type" value="Genomic_DNA"/>
</dbReference>
<comment type="similarity">
    <text evidence="7">Belongs to the binding-protein-dependent transport system permease family.</text>
</comment>
<dbReference type="FunFam" id="1.10.3720.10:FF:000001">
    <property type="entry name" value="Glycine betaine ABC transporter, permease"/>
    <property type="match status" value="1"/>
</dbReference>
<feature type="transmembrane region" description="Helical" evidence="7">
    <location>
        <begin position="214"/>
        <end position="234"/>
    </location>
</feature>
<feature type="transmembrane region" description="Helical" evidence="7">
    <location>
        <begin position="246"/>
        <end position="267"/>
    </location>
</feature>
<dbReference type="SUPFAM" id="SSF161098">
    <property type="entry name" value="MetI-like"/>
    <property type="match status" value="1"/>
</dbReference>
<comment type="subcellular location">
    <subcellularLocation>
        <location evidence="7">Cell membrane</location>
        <topology evidence="7">Multi-pass membrane protein</topology>
    </subcellularLocation>
    <subcellularLocation>
        <location evidence="1">Membrane</location>
        <topology evidence="1">Multi-pass membrane protein</topology>
    </subcellularLocation>
</comment>
<proteinExistence type="inferred from homology"/>
<name>A0A1I2RB50_9FIRM</name>
<evidence type="ECO:0000256" key="5">
    <source>
        <dbReference type="ARBA" id="ARBA00022989"/>
    </source>
</evidence>
<evidence type="ECO:0000256" key="1">
    <source>
        <dbReference type="ARBA" id="ARBA00004141"/>
    </source>
</evidence>
<dbReference type="GO" id="GO:0031460">
    <property type="term" value="P:glycine betaine transport"/>
    <property type="evidence" value="ECO:0007669"/>
    <property type="project" value="TreeGrafter"/>
</dbReference>
<dbReference type="InterPro" id="IPR035906">
    <property type="entry name" value="MetI-like_sf"/>
</dbReference>
<dbReference type="AlphaFoldDB" id="A0A1I2RB50"/>
<keyword evidence="3" id="KW-1003">Cell membrane</keyword>
<feature type="transmembrane region" description="Helical" evidence="7">
    <location>
        <begin position="92"/>
        <end position="115"/>
    </location>
</feature>
<evidence type="ECO:0000256" key="6">
    <source>
        <dbReference type="ARBA" id="ARBA00023136"/>
    </source>
</evidence>
<evidence type="ECO:0000256" key="2">
    <source>
        <dbReference type="ARBA" id="ARBA00022448"/>
    </source>
</evidence>
<dbReference type="GO" id="GO:0043190">
    <property type="term" value="C:ATP-binding cassette (ABC) transporter complex"/>
    <property type="evidence" value="ECO:0007669"/>
    <property type="project" value="TreeGrafter"/>
</dbReference>
<dbReference type="GO" id="GO:0005275">
    <property type="term" value="F:amine transmembrane transporter activity"/>
    <property type="evidence" value="ECO:0007669"/>
    <property type="project" value="TreeGrafter"/>
</dbReference>
<dbReference type="RefSeq" id="WP_092470161.1">
    <property type="nucleotide sequence ID" value="NZ_FOOX01000004.1"/>
</dbReference>
<evidence type="ECO:0000256" key="4">
    <source>
        <dbReference type="ARBA" id="ARBA00022692"/>
    </source>
</evidence>
<gene>
    <name evidence="9" type="ORF">SAMN05660649_01462</name>
</gene>
<sequence>MLPKIPIGHWVDLLIQWSIDNLKPLFDFVVVIVNYMMDGLSFILMAPPPWIFIIISIPLVWFIAGRNTAIGTALGFLLIYDLNIWGPSMQTLAMIISATIVALVVGIPLGIWTARNDSVHKVVMPALDFMQTMPPFVYLIPAVFFFGIGQVPGLISTVVFAMPPAIRLTGLGIRQVPEELVEAAEAFGATKTQKLIKVQLPVAMPTIMAGVNQCIMLALSMVVIAAMIGAGGLGSEVLRGLQRLNVPVGFEGGLAIVVLAIILDRITQNFTNKRKIKGGD</sequence>
<protein>
    <submittedName>
        <fullName evidence="9">Glycine betaine/proline transport system permease protein</fullName>
    </submittedName>
</protein>
<dbReference type="GO" id="GO:0015226">
    <property type="term" value="F:carnitine transmembrane transporter activity"/>
    <property type="evidence" value="ECO:0007669"/>
    <property type="project" value="TreeGrafter"/>
</dbReference>
<keyword evidence="6 7" id="KW-0472">Membrane</keyword>
<reference evidence="10" key="1">
    <citation type="submission" date="2016-10" db="EMBL/GenBank/DDBJ databases">
        <authorList>
            <person name="Varghese N."/>
            <person name="Submissions S."/>
        </authorList>
    </citation>
    <scope>NUCLEOTIDE SEQUENCE [LARGE SCALE GENOMIC DNA]</scope>
    <source>
        <strain evidence="10">DSM 17038</strain>
    </source>
</reference>
<dbReference type="PANTHER" id="PTHR47737">
    <property type="entry name" value="GLYCINE BETAINE/PROLINE BETAINE TRANSPORT SYSTEM PERMEASE PROTEIN PROW"/>
    <property type="match status" value="1"/>
</dbReference>
<dbReference type="PANTHER" id="PTHR47737:SF1">
    <property type="entry name" value="GLYCINE BETAINE_PROLINE BETAINE TRANSPORT SYSTEM PERMEASE PROTEIN PROW"/>
    <property type="match status" value="1"/>
</dbReference>
<dbReference type="Pfam" id="PF00528">
    <property type="entry name" value="BPD_transp_1"/>
    <property type="match status" value="1"/>
</dbReference>
<evidence type="ECO:0000313" key="9">
    <source>
        <dbReference type="EMBL" id="SFG37273.1"/>
    </source>
</evidence>
<dbReference type="Gene3D" id="1.10.3720.10">
    <property type="entry name" value="MetI-like"/>
    <property type="match status" value="1"/>
</dbReference>
<feature type="transmembrane region" description="Helical" evidence="7">
    <location>
        <begin position="50"/>
        <end position="80"/>
    </location>
</feature>
<keyword evidence="10" id="KW-1185">Reference proteome</keyword>
<dbReference type="CDD" id="cd06261">
    <property type="entry name" value="TM_PBP2"/>
    <property type="match status" value="1"/>
</dbReference>
<evidence type="ECO:0000256" key="3">
    <source>
        <dbReference type="ARBA" id="ARBA00022475"/>
    </source>
</evidence>
<keyword evidence="2 7" id="KW-0813">Transport</keyword>
<keyword evidence="4 7" id="KW-0812">Transmembrane</keyword>
<dbReference type="PROSITE" id="PS50928">
    <property type="entry name" value="ABC_TM1"/>
    <property type="match status" value="1"/>
</dbReference>
<keyword evidence="5 7" id="KW-1133">Transmembrane helix</keyword>
<evidence type="ECO:0000259" key="8">
    <source>
        <dbReference type="PROSITE" id="PS50928"/>
    </source>
</evidence>